<accession>A0ABP4B508</accession>
<evidence type="ECO:0000313" key="2">
    <source>
        <dbReference type="EMBL" id="GAA0946206.1"/>
    </source>
</evidence>
<reference evidence="3" key="1">
    <citation type="journal article" date="2019" name="Int. J. Syst. Evol. Microbiol.">
        <title>The Global Catalogue of Microorganisms (GCM) 10K type strain sequencing project: providing services to taxonomists for standard genome sequencing and annotation.</title>
        <authorList>
            <consortium name="The Broad Institute Genomics Platform"/>
            <consortium name="The Broad Institute Genome Sequencing Center for Infectious Disease"/>
            <person name="Wu L."/>
            <person name="Ma J."/>
        </authorList>
    </citation>
    <scope>NUCLEOTIDE SEQUENCE [LARGE SCALE GENOMIC DNA]</scope>
    <source>
        <strain evidence="3">JCM 10696</strain>
    </source>
</reference>
<proteinExistence type="predicted"/>
<feature type="region of interest" description="Disordered" evidence="1">
    <location>
        <begin position="1"/>
        <end position="25"/>
    </location>
</feature>
<feature type="compositionally biased region" description="Low complexity" evidence="1">
    <location>
        <begin position="1"/>
        <end position="14"/>
    </location>
</feature>
<dbReference type="EMBL" id="BAAAHH010000006">
    <property type="protein sequence ID" value="GAA0946206.1"/>
    <property type="molecule type" value="Genomic_DNA"/>
</dbReference>
<keyword evidence="3" id="KW-1185">Reference proteome</keyword>
<feature type="compositionally biased region" description="Basic and acidic residues" evidence="1">
    <location>
        <begin position="59"/>
        <end position="68"/>
    </location>
</feature>
<protein>
    <submittedName>
        <fullName evidence="2">Uncharacterized protein</fullName>
    </submittedName>
</protein>
<feature type="region of interest" description="Disordered" evidence="1">
    <location>
        <begin position="37"/>
        <end position="68"/>
    </location>
</feature>
<comment type="caution">
    <text evidence="2">The sequence shown here is derived from an EMBL/GenBank/DDBJ whole genome shotgun (WGS) entry which is preliminary data.</text>
</comment>
<dbReference type="Proteomes" id="UP001500665">
    <property type="component" value="Unassembled WGS sequence"/>
</dbReference>
<sequence>MAAPSAALAEAPVVEGERREPLGRQALGVRPGHLFLHAGERTGEDDPRPWPRTRRKAQKAREPDGPKDDAFRVSAVFKLCHERDAKRPVPHVKEGTFKCPSYREAPCRW</sequence>
<organism evidence="2 3">
    <name type="scientific">Actinocorallia libanotica</name>
    <dbReference type="NCBI Taxonomy" id="46162"/>
    <lineage>
        <taxon>Bacteria</taxon>
        <taxon>Bacillati</taxon>
        <taxon>Actinomycetota</taxon>
        <taxon>Actinomycetes</taxon>
        <taxon>Streptosporangiales</taxon>
        <taxon>Thermomonosporaceae</taxon>
        <taxon>Actinocorallia</taxon>
    </lineage>
</organism>
<feature type="compositionally biased region" description="Basic and acidic residues" evidence="1">
    <location>
        <begin position="38"/>
        <end position="49"/>
    </location>
</feature>
<evidence type="ECO:0000313" key="3">
    <source>
        <dbReference type="Proteomes" id="UP001500665"/>
    </source>
</evidence>
<gene>
    <name evidence="2" type="ORF">GCM10009550_20630</name>
</gene>
<name>A0ABP4B508_9ACTN</name>
<evidence type="ECO:0000256" key="1">
    <source>
        <dbReference type="SAM" id="MobiDB-lite"/>
    </source>
</evidence>